<evidence type="ECO:0000313" key="3">
    <source>
        <dbReference type="Proteomes" id="UP000269998"/>
    </source>
</evidence>
<sequence length="102" mass="10702">MTFWHGLWAKAAPPVATGVVGVAAYEALTKAPWRSATVTATAWSLRTARETERRTKAAAERIRLAAADVLAEAAERVGEEVPPPPATAATPTIVAEADNASH</sequence>
<feature type="compositionally biased region" description="Low complexity" evidence="1">
    <location>
        <begin position="87"/>
        <end position="102"/>
    </location>
</feature>
<proteinExistence type="predicted"/>
<dbReference type="EMBL" id="LR130759">
    <property type="protein sequence ID" value="VDM90660.1"/>
    <property type="molecule type" value="Genomic_DNA"/>
</dbReference>
<name>A0A3S4FTX7_9MYCO</name>
<dbReference type="RefSeq" id="WP_158018304.1">
    <property type="nucleotide sequence ID" value="NZ_CBCSKE010000008.1"/>
</dbReference>
<keyword evidence="3" id="KW-1185">Reference proteome</keyword>
<dbReference type="KEGG" id="mbai:MB901379_04267"/>
<dbReference type="Pfam" id="PF07371">
    <property type="entry name" value="DUF1490"/>
    <property type="match status" value="1"/>
</dbReference>
<dbReference type="Proteomes" id="UP000269998">
    <property type="component" value="Chromosome"/>
</dbReference>
<evidence type="ECO:0008006" key="4">
    <source>
        <dbReference type="Google" id="ProtNLM"/>
    </source>
</evidence>
<organism evidence="2 3">
    <name type="scientific">Mycobacterium basiliense</name>
    <dbReference type="NCBI Taxonomy" id="2094119"/>
    <lineage>
        <taxon>Bacteria</taxon>
        <taxon>Bacillati</taxon>
        <taxon>Actinomycetota</taxon>
        <taxon>Actinomycetes</taxon>
        <taxon>Mycobacteriales</taxon>
        <taxon>Mycobacteriaceae</taxon>
        <taxon>Mycobacterium</taxon>
    </lineage>
</organism>
<reference evidence="3" key="1">
    <citation type="submission" date="2018-02" db="EMBL/GenBank/DDBJ databases">
        <authorList>
            <person name="Seth-Smith MB H."/>
            <person name="Seth-Smith H."/>
        </authorList>
    </citation>
    <scope>NUCLEOTIDE SEQUENCE [LARGE SCALE GENOMIC DNA]</scope>
</reference>
<evidence type="ECO:0000313" key="2">
    <source>
        <dbReference type="EMBL" id="VDM90660.1"/>
    </source>
</evidence>
<accession>A0A3S4FTX7</accession>
<dbReference type="AlphaFoldDB" id="A0A3S4FTX7"/>
<dbReference type="InterPro" id="IPR009963">
    <property type="entry name" value="DUF1490"/>
</dbReference>
<gene>
    <name evidence="2" type="ORF">MB901379_04267</name>
</gene>
<feature type="region of interest" description="Disordered" evidence="1">
    <location>
        <begin position="75"/>
        <end position="102"/>
    </location>
</feature>
<protein>
    <recommendedName>
        <fullName evidence="4">DUF1490 family protein</fullName>
    </recommendedName>
</protein>
<evidence type="ECO:0000256" key="1">
    <source>
        <dbReference type="SAM" id="MobiDB-lite"/>
    </source>
</evidence>